<dbReference type="Gene3D" id="3.40.50.720">
    <property type="entry name" value="NAD(P)-binding Rossmann-like Domain"/>
    <property type="match status" value="1"/>
</dbReference>
<evidence type="ECO:0000313" key="4">
    <source>
        <dbReference type="Proteomes" id="UP001364211"/>
    </source>
</evidence>
<comment type="caution">
    <text evidence="3">The sequence shown here is derived from an EMBL/GenBank/DDBJ whole genome shotgun (WGS) entry which is preliminary data.</text>
</comment>
<dbReference type="InterPro" id="IPR036291">
    <property type="entry name" value="NAD(P)-bd_dom_sf"/>
</dbReference>
<dbReference type="PANTHER" id="PTHR44196:SF1">
    <property type="entry name" value="DEHYDROGENASE_REDUCTASE SDR FAMILY MEMBER 7B"/>
    <property type="match status" value="1"/>
</dbReference>
<dbReference type="EMBL" id="JBBJUP010000019">
    <property type="protein sequence ID" value="MEJ8281433.1"/>
    <property type="molecule type" value="Genomic_DNA"/>
</dbReference>
<evidence type="ECO:0000313" key="3">
    <source>
        <dbReference type="EMBL" id="MEJ8281433.1"/>
    </source>
</evidence>
<gene>
    <name evidence="3" type="ORF">WJX68_21040</name>
</gene>
<organism evidence="3 4">
    <name type="scientific">Pseudonocardia spirodelae</name>
    <dbReference type="NCBI Taxonomy" id="3133431"/>
    <lineage>
        <taxon>Bacteria</taxon>
        <taxon>Bacillati</taxon>
        <taxon>Actinomycetota</taxon>
        <taxon>Actinomycetes</taxon>
        <taxon>Pseudonocardiales</taxon>
        <taxon>Pseudonocardiaceae</taxon>
        <taxon>Pseudonocardia</taxon>
    </lineage>
</organism>
<comment type="similarity">
    <text evidence="1">Belongs to the short-chain dehydrogenases/reductases (SDR) family.</text>
</comment>
<dbReference type="SUPFAM" id="SSF51735">
    <property type="entry name" value="NAD(P)-binding Rossmann-fold domains"/>
    <property type="match status" value="1"/>
</dbReference>
<evidence type="ECO:0000256" key="2">
    <source>
        <dbReference type="ARBA" id="ARBA00023002"/>
    </source>
</evidence>
<name>A0ABU8TCP8_9PSEU</name>
<keyword evidence="4" id="KW-1185">Reference proteome</keyword>
<dbReference type="PRINTS" id="PR00081">
    <property type="entry name" value="GDHRDH"/>
</dbReference>
<dbReference type="PROSITE" id="PS00061">
    <property type="entry name" value="ADH_SHORT"/>
    <property type="match status" value="1"/>
</dbReference>
<dbReference type="NCBIfam" id="NF006073">
    <property type="entry name" value="PRK08219.1"/>
    <property type="match status" value="1"/>
</dbReference>
<sequence length="247" mass="25223">MTAPRRPLALITGASQGIGAATARLLAPRYDLVLGGRDEQRLDALAGELTEAGPVAVRTLPVELTDDDALAAALAGTDRLDALVHSAGVGELGTVADTPAATWRHQFDVNVVAVAEATRLLLPALRAAGADGGADVVLVNSGSGLTARAGWGSYAASKFALRAFGDALRAEESGHGIRVTSVHPGRVDTAMQERVVAHEQATGAADTAAGYDGSRFLRPESVGAAVLAALTATRDAHLTEIVVRPQG</sequence>
<keyword evidence="2" id="KW-0560">Oxidoreductase</keyword>
<accession>A0ABU8TCP8</accession>
<dbReference type="InterPro" id="IPR020904">
    <property type="entry name" value="Sc_DH/Rdtase_CS"/>
</dbReference>
<proteinExistence type="inferred from homology"/>
<evidence type="ECO:0000256" key="1">
    <source>
        <dbReference type="ARBA" id="ARBA00006484"/>
    </source>
</evidence>
<dbReference type="Proteomes" id="UP001364211">
    <property type="component" value="Unassembled WGS sequence"/>
</dbReference>
<protein>
    <submittedName>
        <fullName evidence="3">SDR family oxidoreductase</fullName>
    </submittedName>
</protein>
<reference evidence="3 4" key="1">
    <citation type="submission" date="2024-03" db="EMBL/GenBank/DDBJ databases">
        <title>Draft genome sequence of Pseudonocardia sp. DW16-2.</title>
        <authorList>
            <person name="Duangmal K."/>
        </authorList>
    </citation>
    <scope>NUCLEOTIDE SEQUENCE [LARGE SCALE GENOMIC DNA]</scope>
    <source>
        <strain evidence="3 4">DW16-2</strain>
    </source>
</reference>
<dbReference type="RefSeq" id="WP_340293727.1">
    <property type="nucleotide sequence ID" value="NZ_JBBJUP010000019.1"/>
</dbReference>
<dbReference type="PANTHER" id="PTHR44196">
    <property type="entry name" value="DEHYDROGENASE/REDUCTASE SDR FAMILY MEMBER 7B"/>
    <property type="match status" value="1"/>
</dbReference>
<dbReference type="Pfam" id="PF00106">
    <property type="entry name" value="adh_short"/>
    <property type="match status" value="1"/>
</dbReference>
<dbReference type="InterPro" id="IPR002347">
    <property type="entry name" value="SDR_fam"/>
</dbReference>